<keyword evidence="1" id="KW-1133">Transmembrane helix</keyword>
<comment type="caution">
    <text evidence="2">The sequence shown here is derived from an EMBL/GenBank/DDBJ whole genome shotgun (WGS) entry which is preliminary data.</text>
</comment>
<organism evidence="2">
    <name type="scientific">Halalkalibacterium halodurans</name>
    <name type="common">Bacillus halodurans</name>
    <dbReference type="NCBI Taxonomy" id="86665"/>
    <lineage>
        <taxon>Bacteria</taxon>
        <taxon>Bacillati</taxon>
        <taxon>Bacillota</taxon>
        <taxon>Bacilli</taxon>
        <taxon>Bacillales</taxon>
        <taxon>Bacillaceae</taxon>
        <taxon>Halalkalibacterium (ex Joshi et al. 2022)</taxon>
    </lineage>
</organism>
<gene>
    <name evidence="2" type="ORF">AMD02_03845</name>
</gene>
<protein>
    <submittedName>
        <fullName evidence="2">ABC transporter substrate-binding protein</fullName>
    </submittedName>
</protein>
<dbReference type="InterPro" id="IPR024787">
    <property type="entry name" value="EcsC"/>
</dbReference>
<dbReference type="PANTHER" id="PTHR41260">
    <property type="entry name" value="PROTEIN ECSC"/>
    <property type="match status" value="1"/>
</dbReference>
<evidence type="ECO:0000256" key="1">
    <source>
        <dbReference type="SAM" id="Phobius"/>
    </source>
</evidence>
<dbReference type="EMBL" id="LILD01000001">
    <property type="protein sequence ID" value="KOO38084.1"/>
    <property type="molecule type" value="Genomic_DNA"/>
</dbReference>
<dbReference type="PATRIC" id="fig|136160.3.peg.1025"/>
<sequence>MKMNKDEQALWTEIERWEDAFFAHETTDLEKSYQNWIDKSFAQLGEEKQQQLLEKVDAVLFQLHAVLQNSRSLDDFRERTLLHAKVFQSDIETIEEMKELSVNELRFLAEQHMAKQRLLALGQGGLAGMGGALLLALDLPALMALQLRSLQQLALTYGYEVKHPLEMMLILKLFHVATLPKAYQEPAWYGLFREIERTDEYTPHFYGSGQQIIASPWTQQLIRQIGKSVVISMLKKKTIQGVPLIGMAFGAGINYRNTRQVLEIGHRFYQKRLLLEKYL</sequence>
<keyword evidence="1" id="KW-0812">Transmembrane</keyword>
<evidence type="ECO:0000313" key="2">
    <source>
        <dbReference type="EMBL" id="KOO38084.1"/>
    </source>
</evidence>
<dbReference type="RefSeq" id="WP_053430515.1">
    <property type="nucleotide sequence ID" value="NZ_CP040441.1"/>
</dbReference>
<dbReference type="Pfam" id="PF12787">
    <property type="entry name" value="EcsC"/>
    <property type="match status" value="1"/>
</dbReference>
<proteinExistence type="predicted"/>
<dbReference type="AlphaFoldDB" id="A0A0M0KH06"/>
<keyword evidence="1" id="KW-0472">Membrane</keyword>
<feature type="transmembrane region" description="Helical" evidence="1">
    <location>
        <begin position="118"/>
        <end position="143"/>
    </location>
</feature>
<accession>A0A0M0KH06</accession>
<dbReference type="GeneID" id="87598709"/>
<name>A0A0M0KH06_ALKHA</name>
<reference evidence="2" key="1">
    <citation type="submission" date="2015-08" db="EMBL/GenBank/DDBJ databases">
        <title>Complete DNA Sequence of Pseudomonas syringae pv. actinidiae, the Causal Agent of Kiwifruit Canker Disease.</title>
        <authorList>
            <person name="Rikkerink E.H.A."/>
            <person name="Fineran P.C."/>
        </authorList>
    </citation>
    <scope>NUCLEOTIDE SEQUENCE</scope>
    <source>
        <strain evidence="2">DSM 13666</strain>
    </source>
</reference>
<dbReference type="PANTHER" id="PTHR41260:SF1">
    <property type="entry name" value="PROTEIN ECSC"/>
    <property type="match status" value="1"/>
</dbReference>